<keyword evidence="3" id="KW-1185">Reference proteome</keyword>
<evidence type="ECO:0000256" key="1">
    <source>
        <dbReference type="SAM" id="Coils"/>
    </source>
</evidence>
<evidence type="ECO:0000313" key="3">
    <source>
        <dbReference type="Proteomes" id="UP001500236"/>
    </source>
</evidence>
<dbReference type="Gene3D" id="3.40.50.620">
    <property type="entry name" value="HUPs"/>
    <property type="match status" value="1"/>
</dbReference>
<feature type="coiled-coil region" evidence="1">
    <location>
        <begin position="484"/>
        <end position="511"/>
    </location>
</feature>
<name>A0ABP6M2T9_9MICC</name>
<protein>
    <recommendedName>
        <fullName evidence="4">Asparagine synthetase domain-containing protein</fullName>
    </recommendedName>
</protein>
<organism evidence="2 3">
    <name type="scientific">Nesterenkonia aethiopica</name>
    <dbReference type="NCBI Taxonomy" id="269144"/>
    <lineage>
        <taxon>Bacteria</taxon>
        <taxon>Bacillati</taxon>
        <taxon>Actinomycetota</taxon>
        <taxon>Actinomycetes</taxon>
        <taxon>Micrococcales</taxon>
        <taxon>Micrococcaceae</taxon>
        <taxon>Nesterenkonia</taxon>
    </lineage>
</organism>
<proteinExistence type="predicted"/>
<keyword evidence="1" id="KW-0175">Coiled coil</keyword>
<gene>
    <name evidence="2" type="ORF">GCM10010529_27350</name>
</gene>
<dbReference type="SUPFAM" id="SSF52402">
    <property type="entry name" value="Adenine nucleotide alpha hydrolases-like"/>
    <property type="match status" value="1"/>
</dbReference>
<accession>A0ABP6M2T9</accession>
<dbReference type="EMBL" id="BAAAVT010000021">
    <property type="protein sequence ID" value="GAA3073989.1"/>
    <property type="molecule type" value="Genomic_DNA"/>
</dbReference>
<dbReference type="Proteomes" id="UP001500236">
    <property type="component" value="Unassembled WGS sequence"/>
</dbReference>
<reference evidence="3" key="1">
    <citation type="journal article" date="2019" name="Int. J. Syst. Evol. Microbiol.">
        <title>The Global Catalogue of Microorganisms (GCM) 10K type strain sequencing project: providing services to taxonomists for standard genome sequencing and annotation.</title>
        <authorList>
            <consortium name="The Broad Institute Genomics Platform"/>
            <consortium name="The Broad Institute Genome Sequencing Center for Infectious Disease"/>
            <person name="Wu L."/>
            <person name="Ma J."/>
        </authorList>
    </citation>
    <scope>NUCLEOTIDE SEQUENCE [LARGE SCALE GENOMIC DNA]</scope>
    <source>
        <strain evidence="3">JCM 14309</strain>
    </source>
</reference>
<evidence type="ECO:0000313" key="2">
    <source>
        <dbReference type="EMBL" id="GAA3073989.1"/>
    </source>
</evidence>
<evidence type="ECO:0008006" key="4">
    <source>
        <dbReference type="Google" id="ProtNLM"/>
    </source>
</evidence>
<sequence>MFPWAAHWRRIAFGGGIFHWDPRSALAVARQGDSEVLVCGHVLHTGWRTTDIAEVARRLLASLTQSRQSFLDDLEDMFGQYVVLDLQGSTMRAQTDGSGARAMFHDDEARLLGSHINLVGMVAAAPPSRIAKWIGDTQSFDMPGRSTEYEGIWFLMPNTEVTVGTGEITRIGPRPYDPLTVDQAVDAMLPHLEIQRDLLLAEDRQILLSMSAGVDTRTSLAAFHGHYDALKTFTYSKEKLKGDATSRMLSRDGQLAARIAERFDLDHTVFHLDEEEPAPEAFRAVLEEASPRAHMRKLAWVYHRKLPHDAIHIRSQVNGIGKWHYGHLMHHAEDHNFSAERMATLTKHGRALRRTKKPRSAFRPGIEAFQEYIDSTQLRSVPNGYLLSDIFQWEHRTAYWGLAHLVESDFTFDTYSMYGSRRMIQLMLHVPEAVRAQKGLFRAIIERSEPRLARYYVNGKKWRAPDLSIPVAEFQRGEKTYSHKKELQKENASLKKQLEQAQAELAELRAAGGAQDGGDDDGTAQ</sequence>
<comment type="caution">
    <text evidence="2">The sequence shown here is derived from an EMBL/GenBank/DDBJ whole genome shotgun (WGS) entry which is preliminary data.</text>
</comment>
<dbReference type="RefSeq" id="WP_344683272.1">
    <property type="nucleotide sequence ID" value="NZ_BAAAVT010000021.1"/>
</dbReference>
<dbReference type="InterPro" id="IPR014729">
    <property type="entry name" value="Rossmann-like_a/b/a_fold"/>
</dbReference>